<evidence type="ECO:0000256" key="2">
    <source>
        <dbReference type="ARBA" id="ARBA00022679"/>
    </source>
</evidence>
<dbReference type="InterPro" id="IPR010044">
    <property type="entry name" value="MTAP"/>
</dbReference>
<dbReference type="Gene3D" id="3.40.50.1580">
    <property type="entry name" value="Nucleoside phosphorylase domain"/>
    <property type="match status" value="1"/>
</dbReference>
<accession>A0A934ND12</accession>
<gene>
    <name evidence="4" type="ORF">JF922_07595</name>
</gene>
<dbReference type="AlphaFoldDB" id="A0A934ND12"/>
<dbReference type="PANTHER" id="PTHR42679">
    <property type="entry name" value="S-METHYL-5'-THIOADENOSINE PHOSPHORYLASE"/>
    <property type="match status" value="1"/>
</dbReference>
<evidence type="ECO:0000259" key="3">
    <source>
        <dbReference type="Pfam" id="PF01048"/>
    </source>
</evidence>
<dbReference type="Proteomes" id="UP000612893">
    <property type="component" value="Unassembled WGS sequence"/>
</dbReference>
<evidence type="ECO:0000256" key="1">
    <source>
        <dbReference type="ARBA" id="ARBA00022676"/>
    </source>
</evidence>
<organism evidence="4 5">
    <name type="scientific">Candidatus Nephthysia bennettiae</name>
    <dbReference type="NCBI Taxonomy" id="3127016"/>
    <lineage>
        <taxon>Bacteria</taxon>
        <taxon>Bacillati</taxon>
        <taxon>Candidatus Dormiibacterota</taxon>
        <taxon>Candidatus Dormibacteria</taxon>
        <taxon>Candidatus Dormibacterales</taxon>
        <taxon>Candidatus Dormibacteraceae</taxon>
        <taxon>Candidatus Nephthysia</taxon>
    </lineage>
</organism>
<dbReference type="RefSeq" id="WP_338200579.1">
    <property type="nucleotide sequence ID" value="NZ_JAEKNR010000086.1"/>
</dbReference>
<feature type="domain" description="Nucleoside phosphorylase" evidence="3">
    <location>
        <begin position="3"/>
        <end position="245"/>
    </location>
</feature>
<keyword evidence="1" id="KW-0328">Glycosyltransferase</keyword>
<dbReference type="SUPFAM" id="SSF53167">
    <property type="entry name" value="Purine and uridine phosphorylases"/>
    <property type="match status" value="1"/>
</dbReference>
<dbReference type="InterPro" id="IPR000845">
    <property type="entry name" value="Nucleoside_phosphorylase_d"/>
</dbReference>
<evidence type="ECO:0000313" key="4">
    <source>
        <dbReference type="EMBL" id="MBJ7597937.1"/>
    </source>
</evidence>
<dbReference type="InterPro" id="IPR035994">
    <property type="entry name" value="Nucleoside_phosphorylase_sf"/>
</dbReference>
<dbReference type="CDD" id="cd09010">
    <property type="entry name" value="MTAP_SsMTAPII_like_MTIP"/>
    <property type="match status" value="1"/>
</dbReference>
<name>A0A934ND12_9BACT</name>
<evidence type="ECO:0000313" key="5">
    <source>
        <dbReference type="Proteomes" id="UP000612893"/>
    </source>
</evidence>
<protein>
    <submittedName>
        <fullName evidence="4">MTAP family purine nucleoside phosphorylase</fullName>
    </submittedName>
</protein>
<comment type="caution">
    <text evidence="4">The sequence shown here is derived from an EMBL/GenBank/DDBJ whole genome shotgun (WGS) entry which is preliminary data.</text>
</comment>
<proteinExistence type="predicted"/>
<reference evidence="4" key="1">
    <citation type="submission" date="2020-10" db="EMBL/GenBank/DDBJ databases">
        <title>Ca. Dormibacterota MAGs.</title>
        <authorList>
            <person name="Montgomery K."/>
        </authorList>
    </citation>
    <scope>NUCLEOTIDE SEQUENCE [LARGE SCALE GENOMIC DNA]</scope>
    <source>
        <strain evidence="4">SC8812_S17_10</strain>
    </source>
</reference>
<sequence>MRLGVISGTGAYEWPGLVDPVLQTRETAYGPVEVTVGEVGGVQVVHLSRHGRRHARLSNHVDHRANLSALLGCSVDGLVSLTLCGAVDPSVALGSVVVFDDLYFPANRLPDGTLCTWHDTPGGRGRSHWIFDRPFNEPLRQALLGAARQLAVPAVAGGCYGHVDGPRFNTRAEIAALGRCGVTAVSQTAGPEVVLAGESELPMALLGYVTDHANGVAEAPEPVEALIARAQASLATFAAVVEAAVAGLGALRPAGIVYRFEP</sequence>
<keyword evidence="2" id="KW-0808">Transferase</keyword>
<keyword evidence="5" id="KW-1185">Reference proteome</keyword>
<dbReference type="PANTHER" id="PTHR42679:SF2">
    <property type="entry name" value="S-METHYL-5'-THIOADENOSINE PHOSPHORYLASE"/>
    <property type="match status" value="1"/>
</dbReference>
<dbReference type="Pfam" id="PF01048">
    <property type="entry name" value="PNP_UDP_1"/>
    <property type="match status" value="1"/>
</dbReference>
<dbReference type="EMBL" id="JAEKNR010000086">
    <property type="protein sequence ID" value="MBJ7597937.1"/>
    <property type="molecule type" value="Genomic_DNA"/>
</dbReference>
<dbReference type="GO" id="GO:0016757">
    <property type="term" value="F:glycosyltransferase activity"/>
    <property type="evidence" value="ECO:0007669"/>
    <property type="project" value="UniProtKB-KW"/>
</dbReference>